<dbReference type="Pfam" id="PF01066">
    <property type="entry name" value="CDP-OH_P_transf"/>
    <property type="match status" value="1"/>
</dbReference>
<dbReference type="Proteomes" id="UP001300383">
    <property type="component" value="Unassembled WGS sequence"/>
</dbReference>
<gene>
    <name evidence="4" type="ORF">QJ036_09925</name>
</gene>
<dbReference type="RefSeq" id="WP_283231226.1">
    <property type="nucleotide sequence ID" value="NZ_JASGBQ010000018.1"/>
</dbReference>
<dbReference type="AlphaFoldDB" id="A0AAP4BCS4"/>
<feature type="transmembrane region" description="Helical" evidence="3">
    <location>
        <begin position="34"/>
        <end position="60"/>
    </location>
</feature>
<keyword evidence="1 2" id="KW-0808">Transferase</keyword>
<sequence>MQVQLRPETEGKVEGKRTQAHQWNTADTITSVRIAASLVLLFLSLDYTWFLIIYTITGLTDALDGWLARRTGTASEFGARLDSIADLLFYGGLSACPCRVGGGTADPSMLSGILR</sequence>
<dbReference type="GO" id="GO:0016780">
    <property type="term" value="F:phosphotransferase activity, for other substituted phosphate groups"/>
    <property type="evidence" value="ECO:0007669"/>
    <property type="project" value="InterPro"/>
</dbReference>
<dbReference type="GO" id="GO:0016020">
    <property type="term" value="C:membrane"/>
    <property type="evidence" value="ECO:0007669"/>
    <property type="project" value="InterPro"/>
</dbReference>
<evidence type="ECO:0000313" key="4">
    <source>
        <dbReference type="EMBL" id="MDI9242783.1"/>
    </source>
</evidence>
<dbReference type="InterPro" id="IPR048254">
    <property type="entry name" value="CDP_ALCOHOL_P_TRANSF_CS"/>
</dbReference>
<keyword evidence="3" id="KW-0812">Transmembrane</keyword>
<dbReference type="EMBL" id="JASGBQ010000018">
    <property type="protein sequence ID" value="MDI9242783.1"/>
    <property type="molecule type" value="Genomic_DNA"/>
</dbReference>
<dbReference type="InterPro" id="IPR043130">
    <property type="entry name" value="CDP-OH_PTrfase_TM_dom"/>
</dbReference>
<keyword evidence="3" id="KW-0472">Membrane</keyword>
<evidence type="ECO:0000256" key="3">
    <source>
        <dbReference type="SAM" id="Phobius"/>
    </source>
</evidence>
<keyword evidence="3" id="KW-1133">Transmembrane helix</keyword>
<dbReference type="GO" id="GO:0008654">
    <property type="term" value="P:phospholipid biosynthetic process"/>
    <property type="evidence" value="ECO:0007669"/>
    <property type="project" value="InterPro"/>
</dbReference>
<protein>
    <submittedName>
        <fullName evidence="4">CDP-alcohol phosphatidyltransferase family protein</fullName>
        <ecNumber evidence="4">2.7.8.-</ecNumber>
    </submittedName>
</protein>
<evidence type="ECO:0000256" key="1">
    <source>
        <dbReference type="ARBA" id="ARBA00022679"/>
    </source>
</evidence>
<dbReference type="Gene3D" id="1.20.120.1760">
    <property type="match status" value="1"/>
</dbReference>
<reference evidence="4 5" key="1">
    <citation type="submission" date="2023-05" db="EMBL/GenBank/DDBJ databases">
        <title>[ruminococcus] sp. nov., isolated from a pig farm feces dump.</title>
        <authorList>
            <person name="Chang Y.-H."/>
        </authorList>
    </citation>
    <scope>NUCLEOTIDE SEQUENCE [LARGE SCALE GENOMIC DNA]</scope>
    <source>
        <strain evidence="4 5">YH-rum2234</strain>
    </source>
</reference>
<comment type="caution">
    <text evidence="4">The sequence shown here is derived from an EMBL/GenBank/DDBJ whole genome shotgun (WGS) entry which is preliminary data.</text>
</comment>
<dbReference type="EC" id="2.7.8.-" evidence="4"/>
<comment type="similarity">
    <text evidence="2">Belongs to the CDP-alcohol phosphatidyltransferase class-I family.</text>
</comment>
<keyword evidence="5" id="KW-1185">Reference proteome</keyword>
<dbReference type="InterPro" id="IPR000462">
    <property type="entry name" value="CDP-OH_P_trans"/>
</dbReference>
<evidence type="ECO:0000256" key="2">
    <source>
        <dbReference type="RuleBase" id="RU003750"/>
    </source>
</evidence>
<accession>A0AAP4BCS4</accession>
<proteinExistence type="inferred from homology"/>
<dbReference type="PROSITE" id="PS00379">
    <property type="entry name" value="CDP_ALCOHOL_P_TRANSF"/>
    <property type="match status" value="1"/>
</dbReference>
<evidence type="ECO:0000313" key="5">
    <source>
        <dbReference type="Proteomes" id="UP001300383"/>
    </source>
</evidence>
<name>A0AAP4BCS4_9FIRM</name>
<organism evidence="4 5">
    <name type="scientific">Fusibacillus kribbianus</name>
    <dbReference type="NCBI Taxonomy" id="3044208"/>
    <lineage>
        <taxon>Bacteria</taxon>
        <taxon>Bacillati</taxon>
        <taxon>Bacillota</taxon>
        <taxon>Clostridia</taxon>
        <taxon>Lachnospirales</taxon>
        <taxon>Lachnospiraceae</taxon>
        <taxon>Fusibacillus</taxon>
    </lineage>
</organism>